<evidence type="ECO:0000313" key="3">
    <source>
        <dbReference type="Proteomes" id="UP000177697"/>
    </source>
</evidence>
<evidence type="ECO:0000313" key="2">
    <source>
        <dbReference type="EMBL" id="OHB16534.1"/>
    </source>
</evidence>
<dbReference type="NCBIfam" id="TIGR00251">
    <property type="entry name" value="DUF167 family protein"/>
    <property type="match status" value="1"/>
</dbReference>
<accession>A0A1G2V4H2</accession>
<organism evidence="2 3">
    <name type="scientific">Candidatus Zambryskibacteria bacterium RIFOXYC1_FULL_39_10</name>
    <dbReference type="NCBI Taxonomy" id="1802779"/>
    <lineage>
        <taxon>Bacteria</taxon>
        <taxon>Candidatus Zambryskiibacteriota</taxon>
    </lineage>
</organism>
<comment type="caution">
    <text evidence="2">The sequence shown here is derived from an EMBL/GenBank/DDBJ whole genome shotgun (WGS) entry which is preliminary data.</text>
</comment>
<evidence type="ECO:0000256" key="1">
    <source>
        <dbReference type="ARBA" id="ARBA00010364"/>
    </source>
</evidence>
<gene>
    <name evidence="2" type="ORF">A2431_04300</name>
</gene>
<proteinExistence type="inferred from homology"/>
<comment type="similarity">
    <text evidence="1">Belongs to the UPF0235 family.</text>
</comment>
<dbReference type="Gene3D" id="3.30.1200.10">
    <property type="entry name" value="YggU-like"/>
    <property type="match status" value="1"/>
</dbReference>
<dbReference type="EMBL" id="MHWW01000001">
    <property type="protein sequence ID" value="OHB16534.1"/>
    <property type="molecule type" value="Genomic_DNA"/>
</dbReference>
<dbReference type="SUPFAM" id="SSF69786">
    <property type="entry name" value="YggU-like"/>
    <property type="match status" value="1"/>
</dbReference>
<reference evidence="2 3" key="1">
    <citation type="journal article" date="2016" name="Nat. Commun.">
        <title>Thousands of microbial genomes shed light on interconnected biogeochemical processes in an aquifer system.</title>
        <authorList>
            <person name="Anantharaman K."/>
            <person name="Brown C.T."/>
            <person name="Hug L.A."/>
            <person name="Sharon I."/>
            <person name="Castelle C.J."/>
            <person name="Probst A.J."/>
            <person name="Thomas B.C."/>
            <person name="Singh A."/>
            <person name="Wilkins M.J."/>
            <person name="Karaoz U."/>
            <person name="Brodie E.L."/>
            <person name="Williams K.H."/>
            <person name="Hubbard S.S."/>
            <person name="Banfield J.F."/>
        </authorList>
    </citation>
    <scope>NUCLEOTIDE SEQUENCE [LARGE SCALE GENOMIC DNA]</scope>
</reference>
<sequence length="87" mass="9631">MKIFVKAKAKAKENKIIPPPQKLWPEKEPGGSKEKEWFIISVKEPPVSGKANTAIIKLLAEYFKISSSNITLSSGASSKNKVFEIMV</sequence>
<dbReference type="SMART" id="SM01152">
    <property type="entry name" value="DUF167"/>
    <property type="match status" value="1"/>
</dbReference>
<dbReference type="InterPro" id="IPR036591">
    <property type="entry name" value="YggU-like_sf"/>
</dbReference>
<name>A0A1G2V4H2_9BACT</name>
<dbReference type="Proteomes" id="UP000177697">
    <property type="component" value="Unassembled WGS sequence"/>
</dbReference>
<dbReference type="Pfam" id="PF02594">
    <property type="entry name" value="DUF167"/>
    <property type="match status" value="1"/>
</dbReference>
<dbReference type="InterPro" id="IPR003746">
    <property type="entry name" value="DUF167"/>
</dbReference>
<dbReference type="AlphaFoldDB" id="A0A1G2V4H2"/>
<protein>
    <submittedName>
        <fullName evidence="2">Uncharacterized protein</fullName>
    </submittedName>
</protein>